<protein>
    <submittedName>
        <fullName evidence="3">Capsule biosynthesis protein capA</fullName>
    </submittedName>
</protein>
<evidence type="ECO:0000313" key="3">
    <source>
        <dbReference type="EMBL" id="KXO11765.1"/>
    </source>
</evidence>
<dbReference type="AlphaFoldDB" id="A0A137SH48"/>
<dbReference type="Pfam" id="PF09587">
    <property type="entry name" value="PGA_cap"/>
    <property type="match status" value="1"/>
</dbReference>
<dbReference type="PANTHER" id="PTHR33393">
    <property type="entry name" value="POLYGLUTAMINE SYNTHESIS ACCESSORY PROTEIN RV0574C-RELATED"/>
    <property type="match status" value="1"/>
</dbReference>
<dbReference type="InterPro" id="IPR019079">
    <property type="entry name" value="Capsule_synth_CapA"/>
</dbReference>
<dbReference type="InterPro" id="IPR029052">
    <property type="entry name" value="Metallo-depent_PP-like"/>
</dbReference>
<organism evidence="3 4">
    <name type="scientific">Marinobacter excellens LAMA 842</name>
    <dbReference type="NCBI Taxonomy" id="1306954"/>
    <lineage>
        <taxon>Bacteria</taxon>
        <taxon>Pseudomonadati</taxon>
        <taxon>Pseudomonadota</taxon>
        <taxon>Gammaproteobacteria</taxon>
        <taxon>Pseudomonadales</taxon>
        <taxon>Marinobacteraceae</taxon>
        <taxon>Marinobacter</taxon>
    </lineage>
</organism>
<dbReference type="PANTHER" id="PTHR33393:SF11">
    <property type="entry name" value="POLYGLUTAMINE SYNTHESIS ACCESSORY PROTEIN RV0574C-RELATED"/>
    <property type="match status" value="1"/>
</dbReference>
<dbReference type="CDD" id="cd07381">
    <property type="entry name" value="MPP_CapA"/>
    <property type="match status" value="1"/>
</dbReference>
<dbReference type="SUPFAM" id="SSF56300">
    <property type="entry name" value="Metallo-dependent phosphatases"/>
    <property type="match status" value="1"/>
</dbReference>
<gene>
    <name evidence="3" type="ORF">J122_640</name>
</gene>
<comment type="similarity">
    <text evidence="1">Belongs to the CapA family.</text>
</comment>
<sequence length="368" mass="41093">MTVENKTLRISAVGDISLGDHPVCVGHGMRSAFSKSGFEIVEGISKCFESADLVLANLETVTSDLGLRPLSLASFEMRGNPSHLQFLRQAGIDVLCVANNHSMQHGEAAFWDTVSNVRKAGMDVIGLESGSGPNIHVISHGGIESHIFNISLRPEEWADRNTALPYSKREGHADLIAEVEKLRAACPGFLICSIHWGLEFLDYPAPSQVELGHALIDSGVDVVFGHHSHVVQPVERYKKGVIFYSLGNFLFDLWSESTKQTLVANVELEAGQAPCVNWVPIKIGEGFRLEIADQATQTEVNSLLSWERFETMANKPTSDDDYFARYRVEELRFRYSSYRYFLRNILRYPPNFLVQSLARTAYRRLTGT</sequence>
<evidence type="ECO:0000259" key="2">
    <source>
        <dbReference type="SMART" id="SM00854"/>
    </source>
</evidence>
<feature type="domain" description="Capsule synthesis protein CapA" evidence="2">
    <location>
        <begin position="9"/>
        <end position="253"/>
    </location>
</feature>
<keyword evidence="4" id="KW-1185">Reference proteome</keyword>
<accession>A0A137SH48</accession>
<dbReference type="Gene3D" id="3.60.21.10">
    <property type="match status" value="1"/>
</dbReference>
<proteinExistence type="inferred from homology"/>
<dbReference type="SMART" id="SM00854">
    <property type="entry name" value="PGA_cap"/>
    <property type="match status" value="1"/>
</dbReference>
<dbReference type="Proteomes" id="UP000070282">
    <property type="component" value="Unassembled WGS sequence"/>
</dbReference>
<dbReference type="EMBL" id="LOCO01000002">
    <property type="protein sequence ID" value="KXO11765.1"/>
    <property type="molecule type" value="Genomic_DNA"/>
</dbReference>
<evidence type="ECO:0000256" key="1">
    <source>
        <dbReference type="ARBA" id="ARBA00005662"/>
    </source>
</evidence>
<reference evidence="4" key="1">
    <citation type="submission" date="2015-12" db="EMBL/GenBank/DDBJ databases">
        <authorList>
            <person name="Lima A."/>
            <person name="Farahani Zayas N."/>
            <person name="Castro Da Silva M.A."/>
            <person name="Cabral A."/>
            <person name="Pessatti M.L."/>
        </authorList>
    </citation>
    <scope>NUCLEOTIDE SEQUENCE [LARGE SCALE GENOMIC DNA]</scope>
    <source>
        <strain evidence="4">LAMA 842</strain>
    </source>
</reference>
<evidence type="ECO:0000313" key="4">
    <source>
        <dbReference type="Proteomes" id="UP000070282"/>
    </source>
</evidence>
<dbReference type="RefSeq" id="WP_061331068.1">
    <property type="nucleotide sequence ID" value="NZ_LOCO01000002.1"/>
</dbReference>
<name>A0A137SH48_9GAMM</name>
<dbReference type="PATRIC" id="fig|1306954.6.peg.1590"/>
<dbReference type="InterPro" id="IPR052169">
    <property type="entry name" value="CW_Biosynth-Accessory"/>
</dbReference>
<comment type="caution">
    <text evidence="3">The sequence shown here is derived from an EMBL/GenBank/DDBJ whole genome shotgun (WGS) entry which is preliminary data.</text>
</comment>